<evidence type="ECO:0000259" key="3">
    <source>
        <dbReference type="Pfam" id="PF01965"/>
    </source>
</evidence>
<dbReference type="EMBL" id="LR901685">
    <property type="protein sequence ID" value="CAD7249181.1"/>
    <property type="molecule type" value="Genomic_DNA"/>
</dbReference>
<dbReference type="InterPro" id="IPR029062">
    <property type="entry name" value="Class_I_gatase-like"/>
</dbReference>
<dbReference type="GO" id="GO:0046295">
    <property type="term" value="P:glycolate biosynthetic process"/>
    <property type="evidence" value="ECO:0007669"/>
    <property type="project" value="TreeGrafter"/>
</dbReference>
<dbReference type="GO" id="GO:0005739">
    <property type="term" value="C:mitochondrion"/>
    <property type="evidence" value="ECO:0007669"/>
    <property type="project" value="TreeGrafter"/>
</dbReference>
<dbReference type="InterPro" id="IPR002818">
    <property type="entry name" value="DJ-1/PfpI"/>
</dbReference>
<proteinExistence type="predicted"/>
<dbReference type="InterPro" id="IPR006287">
    <property type="entry name" value="DJ-1"/>
</dbReference>
<dbReference type="Gene3D" id="3.40.50.880">
    <property type="match status" value="1"/>
</dbReference>
<dbReference type="GO" id="GO:0051896">
    <property type="term" value="P:regulation of phosphatidylinositol 3-kinase/protein kinase B signal transduction"/>
    <property type="evidence" value="ECO:0007669"/>
    <property type="project" value="UniProtKB-ARBA"/>
</dbReference>
<keyword evidence="2" id="KW-0963">Cytoplasm</keyword>
<evidence type="ECO:0000256" key="1">
    <source>
        <dbReference type="ARBA" id="ARBA00004496"/>
    </source>
</evidence>
<evidence type="ECO:0000313" key="4">
    <source>
        <dbReference type="EMBL" id="CAD7249181.1"/>
    </source>
</evidence>
<dbReference type="NCBIfam" id="TIGR01383">
    <property type="entry name" value="not_thiJ"/>
    <property type="match status" value="1"/>
</dbReference>
<dbReference type="PANTHER" id="PTHR48094:SF12">
    <property type="entry name" value="PARKINSON DISEASE PROTEIN 7 HOMOLOG"/>
    <property type="match status" value="1"/>
</dbReference>
<dbReference type="PANTHER" id="PTHR48094">
    <property type="entry name" value="PROTEIN/NUCLEIC ACID DEGLYCASE DJ-1-RELATED"/>
    <property type="match status" value="1"/>
</dbReference>
<comment type="subcellular location">
    <subcellularLocation>
        <location evidence="1">Cytoplasm</location>
    </subcellularLocation>
</comment>
<sequence>MVHFLPILVENLGFISRRSIFNQSITMAKKALLILAEGAEEMEAVISVDVMRRGGVSVTIAGLSGKEPVKCSRDVNIVPDMSFEDAIEKGPYDVIVLPGGLKGSENLAASGDVKRVLQQQEASGRLIAAICAAPCALKAHGIAKGKNVTSHPSKKGEVEAGGYKYSEDRVVIDGHLITSRGPGTSFEFALAIVEKLEGKEKADSLIPPMLCKV</sequence>
<dbReference type="GO" id="GO:0006979">
    <property type="term" value="P:response to oxidative stress"/>
    <property type="evidence" value="ECO:0007669"/>
    <property type="project" value="TreeGrafter"/>
</dbReference>
<gene>
    <name evidence="4" type="ORF">DSTB1V02_LOCUS8980</name>
</gene>
<name>A0A7R8XL52_9CRUS</name>
<feature type="domain" description="DJ-1/PfpI" evidence="3">
    <location>
        <begin position="29"/>
        <end position="194"/>
    </location>
</feature>
<dbReference type="FunFam" id="3.40.50.880:FF:000022">
    <property type="entry name" value="protein deglycase DJ-1"/>
    <property type="match status" value="1"/>
</dbReference>
<dbReference type="GO" id="GO:0005634">
    <property type="term" value="C:nucleus"/>
    <property type="evidence" value="ECO:0007669"/>
    <property type="project" value="TreeGrafter"/>
</dbReference>
<dbReference type="AlphaFoldDB" id="A0A7R8XL52"/>
<dbReference type="SUPFAM" id="SSF52317">
    <property type="entry name" value="Class I glutamine amidotransferase-like"/>
    <property type="match status" value="1"/>
</dbReference>
<dbReference type="GO" id="GO:1903189">
    <property type="term" value="P:glyoxal metabolic process"/>
    <property type="evidence" value="ECO:0007669"/>
    <property type="project" value="TreeGrafter"/>
</dbReference>
<dbReference type="InterPro" id="IPR050325">
    <property type="entry name" value="Prot/Nucl_acid_deglycase"/>
</dbReference>
<reference evidence="4" key="1">
    <citation type="submission" date="2020-11" db="EMBL/GenBank/DDBJ databases">
        <authorList>
            <person name="Tran Van P."/>
        </authorList>
    </citation>
    <scope>NUCLEOTIDE SEQUENCE</scope>
</reference>
<dbReference type="OrthoDB" id="543156at2759"/>
<evidence type="ECO:0000313" key="5">
    <source>
        <dbReference type="Proteomes" id="UP000677054"/>
    </source>
</evidence>
<organism evidence="4">
    <name type="scientific">Darwinula stevensoni</name>
    <dbReference type="NCBI Taxonomy" id="69355"/>
    <lineage>
        <taxon>Eukaryota</taxon>
        <taxon>Metazoa</taxon>
        <taxon>Ecdysozoa</taxon>
        <taxon>Arthropoda</taxon>
        <taxon>Crustacea</taxon>
        <taxon>Oligostraca</taxon>
        <taxon>Ostracoda</taxon>
        <taxon>Podocopa</taxon>
        <taxon>Podocopida</taxon>
        <taxon>Darwinulocopina</taxon>
        <taxon>Darwinuloidea</taxon>
        <taxon>Darwinulidae</taxon>
        <taxon>Darwinula</taxon>
    </lineage>
</organism>
<keyword evidence="5" id="KW-1185">Reference proteome</keyword>
<evidence type="ECO:0000256" key="2">
    <source>
        <dbReference type="ARBA" id="ARBA00022490"/>
    </source>
</evidence>
<dbReference type="EMBL" id="CAJPEV010002168">
    <property type="protein sequence ID" value="CAG0895955.1"/>
    <property type="molecule type" value="Genomic_DNA"/>
</dbReference>
<dbReference type="Proteomes" id="UP000677054">
    <property type="component" value="Unassembled WGS sequence"/>
</dbReference>
<protein>
    <recommendedName>
        <fullName evidence="3">DJ-1/PfpI domain-containing protein</fullName>
    </recommendedName>
</protein>
<accession>A0A7R8XL52</accession>
<dbReference type="CDD" id="cd03135">
    <property type="entry name" value="GATase1_DJ-1"/>
    <property type="match status" value="1"/>
</dbReference>
<dbReference type="Pfam" id="PF01965">
    <property type="entry name" value="DJ-1_PfpI"/>
    <property type="match status" value="1"/>
</dbReference>